<evidence type="ECO:0000256" key="1">
    <source>
        <dbReference type="ARBA" id="ARBA00022723"/>
    </source>
</evidence>
<keyword evidence="2 5" id="KW-0863">Zinc-finger</keyword>
<dbReference type="EMBL" id="JARPUR010000001">
    <property type="protein sequence ID" value="KAK4884784.1"/>
    <property type="molecule type" value="Genomic_DNA"/>
</dbReference>
<accession>A0AAN7PFN9</accession>
<keyword evidence="4 5" id="KW-0238">DNA-binding</keyword>
<keyword evidence="3" id="KW-0862">Zinc</keyword>
<dbReference type="PROSITE" id="PS50950">
    <property type="entry name" value="ZF_THAP"/>
    <property type="match status" value="1"/>
</dbReference>
<name>A0AAN7PFN9_9COLE</name>
<evidence type="ECO:0000256" key="5">
    <source>
        <dbReference type="PROSITE-ProRule" id="PRU00309"/>
    </source>
</evidence>
<reference evidence="8" key="1">
    <citation type="submission" date="2023-01" db="EMBL/GenBank/DDBJ databases">
        <title>Key to firefly adult light organ development and bioluminescence: homeobox transcription factors regulate luciferase expression and transportation to peroxisome.</title>
        <authorList>
            <person name="Fu X."/>
        </authorList>
    </citation>
    <scope>NUCLEOTIDE SEQUENCE [LARGE SCALE GENOMIC DNA]</scope>
</reference>
<feature type="domain" description="THAP-type" evidence="6">
    <location>
        <begin position="3"/>
        <end position="85"/>
    </location>
</feature>
<evidence type="ECO:0000256" key="3">
    <source>
        <dbReference type="ARBA" id="ARBA00022833"/>
    </source>
</evidence>
<comment type="caution">
    <text evidence="7">The sequence shown here is derived from an EMBL/GenBank/DDBJ whole genome shotgun (WGS) entry which is preliminary data.</text>
</comment>
<dbReference type="GO" id="GO:0003677">
    <property type="term" value="F:DNA binding"/>
    <property type="evidence" value="ECO:0007669"/>
    <property type="project" value="UniProtKB-UniRule"/>
</dbReference>
<organism evidence="7 8">
    <name type="scientific">Aquatica leii</name>
    <dbReference type="NCBI Taxonomy" id="1421715"/>
    <lineage>
        <taxon>Eukaryota</taxon>
        <taxon>Metazoa</taxon>
        <taxon>Ecdysozoa</taxon>
        <taxon>Arthropoda</taxon>
        <taxon>Hexapoda</taxon>
        <taxon>Insecta</taxon>
        <taxon>Pterygota</taxon>
        <taxon>Neoptera</taxon>
        <taxon>Endopterygota</taxon>
        <taxon>Coleoptera</taxon>
        <taxon>Polyphaga</taxon>
        <taxon>Elateriformia</taxon>
        <taxon>Elateroidea</taxon>
        <taxon>Lampyridae</taxon>
        <taxon>Luciolinae</taxon>
        <taxon>Aquatica</taxon>
    </lineage>
</organism>
<keyword evidence="8" id="KW-1185">Reference proteome</keyword>
<keyword evidence="1" id="KW-0479">Metal-binding</keyword>
<protein>
    <recommendedName>
        <fullName evidence="6">THAP-type domain-containing protein</fullName>
    </recommendedName>
</protein>
<evidence type="ECO:0000256" key="2">
    <source>
        <dbReference type="ARBA" id="ARBA00022771"/>
    </source>
</evidence>
<dbReference type="Pfam" id="PF05485">
    <property type="entry name" value="THAP"/>
    <property type="match status" value="1"/>
</dbReference>
<dbReference type="AlphaFoldDB" id="A0AAN7PFN9"/>
<sequence length="165" mass="19296">MSKPQTRWCFVPGCKNTSISASKKLFISVPQNHSRKMKWFRAARRDVPKSKSTIFCCEDHFNVNVVYLRIRWKFFFKSGVIPHIFNCQLDRKRAASASERYLSLKIRKRRIMKEVLINENVKNVGVQVKPLYRSKYVSCNIQAKVCNTASSPGKFFVMKKLLLRS</sequence>
<dbReference type="SUPFAM" id="SSF57716">
    <property type="entry name" value="Glucocorticoid receptor-like (DNA-binding domain)"/>
    <property type="match status" value="1"/>
</dbReference>
<dbReference type="InterPro" id="IPR006612">
    <property type="entry name" value="THAP_Znf"/>
</dbReference>
<dbReference type="GO" id="GO:0008270">
    <property type="term" value="F:zinc ion binding"/>
    <property type="evidence" value="ECO:0007669"/>
    <property type="project" value="UniProtKB-KW"/>
</dbReference>
<gene>
    <name evidence="7" type="ORF">RN001_001055</name>
</gene>
<proteinExistence type="predicted"/>
<evidence type="ECO:0000256" key="4">
    <source>
        <dbReference type="ARBA" id="ARBA00023125"/>
    </source>
</evidence>
<evidence type="ECO:0000313" key="8">
    <source>
        <dbReference type="Proteomes" id="UP001353858"/>
    </source>
</evidence>
<evidence type="ECO:0000259" key="6">
    <source>
        <dbReference type="PROSITE" id="PS50950"/>
    </source>
</evidence>
<dbReference type="Proteomes" id="UP001353858">
    <property type="component" value="Unassembled WGS sequence"/>
</dbReference>
<evidence type="ECO:0000313" key="7">
    <source>
        <dbReference type="EMBL" id="KAK4884784.1"/>
    </source>
</evidence>